<dbReference type="PANTHER" id="PTHR27002">
    <property type="entry name" value="RECEPTOR-LIKE SERINE/THREONINE-PROTEIN KINASE SD1-8"/>
    <property type="match status" value="1"/>
</dbReference>
<comment type="subcellular location">
    <subcellularLocation>
        <location evidence="1">Membrane</location>
        <topology evidence="1">Single-pass membrane protein</topology>
    </subcellularLocation>
</comment>
<dbReference type="InterPro" id="IPR002902">
    <property type="entry name" value="GNK2"/>
</dbReference>
<keyword evidence="6 19" id="KW-0732">Signal</keyword>
<evidence type="ECO:0000256" key="7">
    <source>
        <dbReference type="ARBA" id="ARBA00022737"/>
    </source>
</evidence>
<evidence type="ECO:0000256" key="13">
    <source>
        <dbReference type="ARBA" id="ARBA00023170"/>
    </source>
</evidence>
<dbReference type="PANTHER" id="PTHR27002:SF1104">
    <property type="entry name" value="CYSTEINE-RICH RECEPTOR-LIKE PROTEIN KINASE 27-RELATED"/>
    <property type="match status" value="1"/>
</dbReference>
<keyword evidence="12 18" id="KW-0472">Membrane</keyword>
<dbReference type="InterPro" id="IPR011009">
    <property type="entry name" value="Kinase-like_dom_sf"/>
</dbReference>
<feature type="domain" description="Protein kinase" evidence="20">
    <location>
        <begin position="320"/>
        <end position="595"/>
    </location>
</feature>
<dbReference type="Pfam" id="PF01657">
    <property type="entry name" value="Stress-antifung"/>
    <property type="match status" value="2"/>
</dbReference>
<dbReference type="InterPro" id="IPR008271">
    <property type="entry name" value="Ser/Thr_kinase_AS"/>
</dbReference>
<evidence type="ECO:0000259" key="20">
    <source>
        <dbReference type="PROSITE" id="PS50011"/>
    </source>
</evidence>
<comment type="catalytic activity">
    <reaction evidence="16">
        <text>L-threonyl-[protein] + ATP = O-phospho-L-threonyl-[protein] + ADP + H(+)</text>
        <dbReference type="Rhea" id="RHEA:46608"/>
        <dbReference type="Rhea" id="RHEA-COMP:11060"/>
        <dbReference type="Rhea" id="RHEA-COMP:11605"/>
        <dbReference type="ChEBI" id="CHEBI:15378"/>
        <dbReference type="ChEBI" id="CHEBI:30013"/>
        <dbReference type="ChEBI" id="CHEBI:30616"/>
        <dbReference type="ChEBI" id="CHEBI:61977"/>
        <dbReference type="ChEBI" id="CHEBI:456216"/>
    </reaction>
</comment>
<dbReference type="InterPro" id="IPR000719">
    <property type="entry name" value="Prot_kinase_dom"/>
</dbReference>
<evidence type="ECO:0000256" key="3">
    <source>
        <dbReference type="ARBA" id="ARBA00022553"/>
    </source>
</evidence>
<feature type="signal peptide" evidence="19">
    <location>
        <begin position="1"/>
        <end position="19"/>
    </location>
</feature>
<comment type="catalytic activity">
    <reaction evidence="15">
        <text>L-seryl-[protein] + ATP = O-phospho-L-seryl-[protein] + ADP + H(+)</text>
        <dbReference type="Rhea" id="RHEA:17989"/>
        <dbReference type="Rhea" id="RHEA-COMP:9863"/>
        <dbReference type="Rhea" id="RHEA-COMP:11604"/>
        <dbReference type="ChEBI" id="CHEBI:15378"/>
        <dbReference type="ChEBI" id="CHEBI:29999"/>
        <dbReference type="ChEBI" id="CHEBI:30616"/>
        <dbReference type="ChEBI" id="CHEBI:83421"/>
        <dbReference type="ChEBI" id="CHEBI:456216"/>
    </reaction>
</comment>
<evidence type="ECO:0000313" key="22">
    <source>
        <dbReference type="EMBL" id="KAL3627561.1"/>
    </source>
</evidence>
<evidence type="ECO:0000259" key="21">
    <source>
        <dbReference type="PROSITE" id="PS51473"/>
    </source>
</evidence>
<proteinExistence type="predicted"/>
<keyword evidence="11 18" id="KW-1133">Transmembrane helix</keyword>
<evidence type="ECO:0000256" key="16">
    <source>
        <dbReference type="ARBA" id="ARBA00047951"/>
    </source>
</evidence>
<keyword evidence="8 17" id="KW-0547">Nucleotide-binding</keyword>
<feature type="domain" description="Gnk2-homologous" evidence="21">
    <location>
        <begin position="18"/>
        <end position="120"/>
    </location>
</feature>
<comment type="caution">
    <text evidence="22">The sequence shown here is derived from an EMBL/GenBank/DDBJ whole genome shotgun (WGS) entry which is preliminary data.</text>
</comment>
<protein>
    <submittedName>
        <fullName evidence="22">Uncharacterized protein</fullName>
    </submittedName>
</protein>
<dbReference type="AlphaFoldDB" id="A0ABD3CCL5"/>
<evidence type="ECO:0000256" key="6">
    <source>
        <dbReference type="ARBA" id="ARBA00022729"/>
    </source>
</evidence>
<evidence type="ECO:0000256" key="5">
    <source>
        <dbReference type="ARBA" id="ARBA00022692"/>
    </source>
</evidence>
<evidence type="ECO:0000256" key="15">
    <source>
        <dbReference type="ARBA" id="ARBA00047558"/>
    </source>
</evidence>
<dbReference type="SUPFAM" id="SSF56112">
    <property type="entry name" value="Protein kinase-like (PK-like)"/>
    <property type="match status" value="1"/>
</dbReference>
<feature type="transmembrane region" description="Helical" evidence="18">
    <location>
        <begin position="260"/>
        <end position="282"/>
    </location>
</feature>
<evidence type="ECO:0000256" key="4">
    <source>
        <dbReference type="ARBA" id="ARBA00022679"/>
    </source>
</evidence>
<feature type="chain" id="PRO_5044787472" evidence="19">
    <location>
        <begin position="20"/>
        <end position="641"/>
    </location>
</feature>
<dbReference type="Gene3D" id="3.30.200.20">
    <property type="entry name" value="Phosphorylase Kinase, domain 1"/>
    <property type="match status" value="1"/>
</dbReference>
<dbReference type="PROSITE" id="PS00107">
    <property type="entry name" value="PROTEIN_KINASE_ATP"/>
    <property type="match status" value="1"/>
</dbReference>
<keyword evidence="5 18" id="KW-0812">Transmembrane</keyword>
<sequence length="641" mass="71645">MLSAFILLIILQTNLLLLAQSICLPGNGNYTPSSPYAHNLITVLMSLPSNLDNNGFYNTSSGQTPDRASAVALCRGDVQLSTCRSCIIELAANLVTACPNIREAVGWTDSCMLRYSNETILGIMDTSPGMFYWNIQNATNPSDFMSAVRWLLDDLRRQAAYGGSLRKVAAGNITASDFQFIYALVQCNPDLSNDDCSNCLIYAAAQLQQCCSGRRGGRVQYPSCQFRYEGFQFFNETRLSEPPPEPPLAPESPGGDGSTLVFIVIAIVAFVVLLSICVVIFLRRRRKQKLKKMLETIEGITNVESLKYTLSTIKAATANFSDDAKLGKGGFGVVYKGKLANGREIAVKRLSQSSEQGNKEFKNEVLLLANHQHRNLVRLLGYCIEGNERLLIYEFVQNSSLDLFIFDPTKRSSLDWVKRFKIIIGIAKGIHYLHEDSRLKIIHRDLKPSNVLLDGAMNPKIADFGMARLFGQDETQGNTNKVAGTHGYMPPEYIMHGQFSIKSDVFSFGVMVLEIITGKRNHNRENEENLLSFVWKNWCKGTTTDVVDPIVRSSSDFPMIIRGIHIALLCVQENEANRPTMTSIIMMFNNFHLKLGTPLRPAFFMSGNYDSNITPILEHIVMEHEHEPSQNDISVTELYPR</sequence>
<evidence type="ECO:0000256" key="2">
    <source>
        <dbReference type="ARBA" id="ARBA00022527"/>
    </source>
</evidence>
<evidence type="ECO:0000256" key="8">
    <source>
        <dbReference type="ARBA" id="ARBA00022741"/>
    </source>
</evidence>
<dbReference type="InterPro" id="IPR017441">
    <property type="entry name" value="Protein_kinase_ATP_BS"/>
</dbReference>
<evidence type="ECO:0000256" key="19">
    <source>
        <dbReference type="SAM" id="SignalP"/>
    </source>
</evidence>
<dbReference type="Proteomes" id="UP001632038">
    <property type="component" value="Unassembled WGS sequence"/>
</dbReference>
<dbReference type="PROSITE" id="PS51473">
    <property type="entry name" value="GNK2"/>
    <property type="match status" value="2"/>
</dbReference>
<dbReference type="SMART" id="SM00220">
    <property type="entry name" value="S_TKc"/>
    <property type="match status" value="1"/>
</dbReference>
<evidence type="ECO:0000256" key="17">
    <source>
        <dbReference type="PROSITE-ProRule" id="PRU10141"/>
    </source>
</evidence>
<feature type="binding site" evidence="17">
    <location>
        <position position="348"/>
    </location>
    <ligand>
        <name>ATP</name>
        <dbReference type="ChEBI" id="CHEBI:30616"/>
    </ligand>
</feature>
<evidence type="ECO:0000256" key="14">
    <source>
        <dbReference type="ARBA" id="ARBA00023180"/>
    </source>
</evidence>
<evidence type="ECO:0000256" key="1">
    <source>
        <dbReference type="ARBA" id="ARBA00004167"/>
    </source>
</evidence>
<dbReference type="PROSITE" id="PS00108">
    <property type="entry name" value="PROTEIN_KINASE_ST"/>
    <property type="match status" value="1"/>
</dbReference>
<evidence type="ECO:0000256" key="18">
    <source>
        <dbReference type="SAM" id="Phobius"/>
    </source>
</evidence>
<dbReference type="Gene3D" id="3.30.430.20">
    <property type="entry name" value="Gnk2 domain, C-X8-C-X2-C motif"/>
    <property type="match status" value="2"/>
</dbReference>
<evidence type="ECO:0000256" key="10">
    <source>
        <dbReference type="ARBA" id="ARBA00022840"/>
    </source>
</evidence>
<dbReference type="FunFam" id="3.30.430.20:FF:000002">
    <property type="entry name" value="Cysteine-rich receptor-like protein kinase 10"/>
    <property type="match status" value="1"/>
</dbReference>
<keyword evidence="9" id="KW-0418">Kinase</keyword>
<dbReference type="GO" id="GO:0016020">
    <property type="term" value="C:membrane"/>
    <property type="evidence" value="ECO:0007669"/>
    <property type="project" value="UniProtKB-SubCell"/>
</dbReference>
<dbReference type="Gene3D" id="1.10.510.10">
    <property type="entry name" value="Transferase(Phosphotransferase) domain 1"/>
    <property type="match status" value="1"/>
</dbReference>
<evidence type="ECO:0000313" key="23">
    <source>
        <dbReference type="Proteomes" id="UP001632038"/>
    </source>
</evidence>
<keyword evidence="4" id="KW-0808">Transferase</keyword>
<dbReference type="EMBL" id="JAVIJP010000039">
    <property type="protein sequence ID" value="KAL3627561.1"/>
    <property type="molecule type" value="Genomic_DNA"/>
</dbReference>
<gene>
    <name evidence="22" type="ORF">CASFOL_028924</name>
</gene>
<dbReference type="GO" id="GO:0004674">
    <property type="term" value="F:protein serine/threonine kinase activity"/>
    <property type="evidence" value="ECO:0007669"/>
    <property type="project" value="UniProtKB-KW"/>
</dbReference>
<dbReference type="Pfam" id="PF07714">
    <property type="entry name" value="PK_Tyr_Ser-Thr"/>
    <property type="match status" value="1"/>
</dbReference>
<keyword evidence="2" id="KW-0723">Serine/threonine-protein kinase</keyword>
<evidence type="ECO:0000256" key="9">
    <source>
        <dbReference type="ARBA" id="ARBA00022777"/>
    </source>
</evidence>
<keyword evidence="7" id="KW-0677">Repeat</keyword>
<dbReference type="GO" id="GO:0005524">
    <property type="term" value="F:ATP binding"/>
    <property type="evidence" value="ECO:0007669"/>
    <property type="project" value="UniProtKB-UniRule"/>
</dbReference>
<evidence type="ECO:0000256" key="12">
    <source>
        <dbReference type="ARBA" id="ARBA00023136"/>
    </source>
</evidence>
<keyword evidence="10 17" id="KW-0067">ATP-binding</keyword>
<keyword evidence="23" id="KW-1185">Reference proteome</keyword>
<reference evidence="23" key="1">
    <citation type="journal article" date="2024" name="IScience">
        <title>Strigolactones Initiate the Formation of Haustorium-like Structures in Castilleja.</title>
        <authorList>
            <person name="Buerger M."/>
            <person name="Peterson D."/>
            <person name="Chory J."/>
        </authorList>
    </citation>
    <scope>NUCLEOTIDE SEQUENCE [LARGE SCALE GENOMIC DNA]</scope>
</reference>
<dbReference type="PROSITE" id="PS50011">
    <property type="entry name" value="PROTEIN_KINASE_DOM"/>
    <property type="match status" value="1"/>
</dbReference>
<keyword evidence="3" id="KW-0597">Phosphoprotein</keyword>
<dbReference type="FunFam" id="3.30.200.20:FF:000142">
    <property type="entry name" value="Cysteine-rich receptor-like protein kinase 10"/>
    <property type="match status" value="1"/>
</dbReference>
<organism evidence="22 23">
    <name type="scientific">Castilleja foliolosa</name>
    <dbReference type="NCBI Taxonomy" id="1961234"/>
    <lineage>
        <taxon>Eukaryota</taxon>
        <taxon>Viridiplantae</taxon>
        <taxon>Streptophyta</taxon>
        <taxon>Embryophyta</taxon>
        <taxon>Tracheophyta</taxon>
        <taxon>Spermatophyta</taxon>
        <taxon>Magnoliopsida</taxon>
        <taxon>eudicotyledons</taxon>
        <taxon>Gunneridae</taxon>
        <taxon>Pentapetalae</taxon>
        <taxon>asterids</taxon>
        <taxon>lamiids</taxon>
        <taxon>Lamiales</taxon>
        <taxon>Orobanchaceae</taxon>
        <taxon>Pedicularideae</taxon>
        <taxon>Castillejinae</taxon>
        <taxon>Castilleja</taxon>
    </lineage>
</organism>
<dbReference type="CDD" id="cd23509">
    <property type="entry name" value="Gnk2-like"/>
    <property type="match status" value="2"/>
</dbReference>
<dbReference type="FunFam" id="1.10.510.10:FF:000129">
    <property type="entry name" value="cysteine-rich receptor-like protein kinase 10"/>
    <property type="match status" value="1"/>
</dbReference>
<dbReference type="InterPro" id="IPR001245">
    <property type="entry name" value="Ser-Thr/Tyr_kinase_cat_dom"/>
</dbReference>
<name>A0ABD3CCL5_9LAMI</name>
<feature type="domain" description="Gnk2-homologous" evidence="21">
    <location>
        <begin position="126"/>
        <end position="233"/>
    </location>
</feature>
<accession>A0ABD3CCL5</accession>
<dbReference type="GO" id="GO:0006950">
    <property type="term" value="P:response to stress"/>
    <property type="evidence" value="ECO:0007669"/>
    <property type="project" value="UniProtKB-ARBA"/>
</dbReference>
<keyword evidence="13" id="KW-0675">Receptor</keyword>
<evidence type="ECO:0000256" key="11">
    <source>
        <dbReference type="ARBA" id="ARBA00022989"/>
    </source>
</evidence>
<keyword evidence="14" id="KW-0325">Glycoprotein</keyword>
<dbReference type="InterPro" id="IPR038408">
    <property type="entry name" value="GNK2_sf"/>
</dbReference>